<comment type="caution">
    <text evidence="6">The sequence shown here is derived from an EMBL/GenBank/DDBJ whole genome shotgun (WGS) entry which is preliminary data.</text>
</comment>
<dbReference type="Gene3D" id="3.30.470.20">
    <property type="entry name" value="ATP-grasp fold, B domain"/>
    <property type="match status" value="1"/>
</dbReference>
<dbReference type="AlphaFoldDB" id="A0A537IY44"/>
<dbReference type="GO" id="GO:0005524">
    <property type="term" value="F:ATP binding"/>
    <property type="evidence" value="ECO:0007669"/>
    <property type="project" value="UniProtKB-KW"/>
</dbReference>
<dbReference type="Pfam" id="PF13380">
    <property type="entry name" value="CoA_binding_2"/>
    <property type="match status" value="1"/>
</dbReference>
<dbReference type="SMART" id="SM00881">
    <property type="entry name" value="CoA_binding"/>
    <property type="match status" value="1"/>
</dbReference>
<dbReference type="InterPro" id="IPR043938">
    <property type="entry name" value="Ligase_CoA_dom"/>
</dbReference>
<name>A0A537IY44_9BACT</name>
<evidence type="ECO:0000256" key="4">
    <source>
        <dbReference type="ARBA" id="ARBA00060888"/>
    </source>
</evidence>
<dbReference type="InterPro" id="IPR016102">
    <property type="entry name" value="Succinyl-CoA_synth-like"/>
</dbReference>
<dbReference type="SUPFAM" id="SSF52210">
    <property type="entry name" value="Succinyl-CoA synthetase domains"/>
    <property type="match status" value="2"/>
</dbReference>
<dbReference type="InterPro" id="IPR003781">
    <property type="entry name" value="CoA-bd"/>
</dbReference>
<evidence type="ECO:0000256" key="2">
    <source>
        <dbReference type="ARBA" id="ARBA00022741"/>
    </source>
</evidence>
<dbReference type="FunFam" id="3.30.1490.20:FF:000020">
    <property type="entry name" value="Protein lysine acetyltransferase"/>
    <property type="match status" value="1"/>
</dbReference>
<dbReference type="Pfam" id="PF19045">
    <property type="entry name" value="Ligase_CoA_2"/>
    <property type="match status" value="1"/>
</dbReference>
<evidence type="ECO:0000259" key="5">
    <source>
        <dbReference type="SMART" id="SM00881"/>
    </source>
</evidence>
<dbReference type="SUPFAM" id="SSF56059">
    <property type="entry name" value="Glutathione synthetase ATP-binding domain-like"/>
    <property type="match status" value="1"/>
</dbReference>
<keyword evidence="3" id="KW-0067">ATP-binding</keyword>
<evidence type="ECO:0000313" key="7">
    <source>
        <dbReference type="Proteomes" id="UP000318834"/>
    </source>
</evidence>
<dbReference type="Gene3D" id="3.40.50.261">
    <property type="entry name" value="Succinyl-CoA synthetase domains"/>
    <property type="match status" value="2"/>
</dbReference>
<reference evidence="6 7" key="1">
    <citation type="journal article" date="2019" name="Nat. Microbiol.">
        <title>Mediterranean grassland soil C-N compound turnover is dependent on rainfall and depth, and is mediated by genomically divergent microorganisms.</title>
        <authorList>
            <person name="Diamond S."/>
            <person name="Andeer P.F."/>
            <person name="Li Z."/>
            <person name="Crits-Christoph A."/>
            <person name="Burstein D."/>
            <person name="Anantharaman K."/>
            <person name="Lane K.R."/>
            <person name="Thomas B.C."/>
            <person name="Pan C."/>
            <person name="Northen T.R."/>
            <person name="Banfield J.F."/>
        </authorList>
    </citation>
    <scope>NUCLEOTIDE SEQUENCE [LARGE SCALE GENOMIC DNA]</scope>
    <source>
        <strain evidence="6">NP_8</strain>
    </source>
</reference>
<dbReference type="InterPro" id="IPR032875">
    <property type="entry name" value="Succ_CoA_lig_flav_dom"/>
</dbReference>
<keyword evidence="2" id="KW-0547">Nucleotide-binding</keyword>
<dbReference type="Pfam" id="PF13549">
    <property type="entry name" value="ATP-grasp_5"/>
    <property type="match status" value="1"/>
</dbReference>
<feature type="domain" description="CoA-binding" evidence="5">
    <location>
        <begin position="20"/>
        <end position="114"/>
    </location>
</feature>
<gene>
    <name evidence="6" type="ORF">E6H05_05145</name>
</gene>
<dbReference type="PANTHER" id="PTHR43334:SF1">
    <property type="entry name" value="3-HYDROXYPROPIONATE--COA LIGASE [ADP-FORMING]"/>
    <property type="match status" value="1"/>
</dbReference>
<comment type="similarity">
    <text evidence="4">In the N-terminal section; belongs to the acetate CoA ligase alpha subunit family.</text>
</comment>
<proteinExistence type="inferred from homology"/>
<evidence type="ECO:0000256" key="3">
    <source>
        <dbReference type="ARBA" id="ARBA00022840"/>
    </source>
</evidence>
<dbReference type="Gene3D" id="3.40.50.720">
    <property type="entry name" value="NAD(P)-binding Rossmann-like Domain"/>
    <property type="match status" value="1"/>
</dbReference>
<dbReference type="InterPro" id="IPR051538">
    <property type="entry name" value="Acyl-CoA_Synth/Transferase"/>
</dbReference>
<organism evidence="6 7">
    <name type="scientific">Candidatus Segetimicrobium genomatis</name>
    <dbReference type="NCBI Taxonomy" id="2569760"/>
    <lineage>
        <taxon>Bacteria</taxon>
        <taxon>Bacillati</taxon>
        <taxon>Candidatus Sysuimicrobiota</taxon>
        <taxon>Candidatus Sysuimicrobiia</taxon>
        <taxon>Candidatus Sysuimicrobiales</taxon>
        <taxon>Candidatus Segetimicrobiaceae</taxon>
        <taxon>Candidatus Segetimicrobium</taxon>
    </lineage>
</organism>
<dbReference type="PANTHER" id="PTHR43334">
    <property type="entry name" value="ACETATE--COA LIGASE [ADP-FORMING]"/>
    <property type="match status" value="1"/>
</dbReference>
<evidence type="ECO:0000313" key="6">
    <source>
        <dbReference type="EMBL" id="TMI75972.1"/>
    </source>
</evidence>
<keyword evidence="1" id="KW-0436">Ligase</keyword>
<dbReference type="InterPro" id="IPR013815">
    <property type="entry name" value="ATP_grasp_subdomain_1"/>
</dbReference>
<dbReference type="InterPro" id="IPR036291">
    <property type="entry name" value="NAD(P)-bd_dom_sf"/>
</dbReference>
<accession>A0A537IY44</accession>
<dbReference type="GO" id="GO:0043758">
    <property type="term" value="F:acetate-CoA ligase (ADP-forming) activity"/>
    <property type="evidence" value="ECO:0007669"/>
    <property type="project" value="InterPro"/>
</dbReference>
<protein>
    <submittedName>
        <fullName evidence="6">CoA-binding protein</fullName>
    </submittedName>
</protein>
<dbReference type="SUPFAM" id="SSF51735">
    <property type="entry name" value="NAD(P)-binding Rossmann-fold domains"/>
    <property type="match status" value="1"/>
</dbReference>
<dbReference type="Proteomes" id="UP000318834">
    <property type="component" value="Unassembled WGS sequence"/>
</dbReference>
<dbReference type="Gene3D" id="3.30.1490.20">
    <property type="entry name" value="ATP-grasp fold, A domain"/>
    <property type="match status" value="1"/>
</dbReference>
<dbReference type="Pfam" id="PF13607">
    <property type="entry name" value="Succ_CoA_lig"/>
    <property type="match status" value="1"/>
</dbReference>
<evidence type="ECO:0000256" key="1">
    <source>
        <dbReference type="ARBA" id="ARBA00022598"/>
    </source>
</evidence>
<dbReference type="EMBL" id="VBAP01000033">
    <property type="protein sequence ID" value="TMI75972.1"/>
    <property type="molecule type" value="Genomic_DNA"/>
</dbReference>
<sequence length="743" mass="78797">MDPRPPAPRVSATARDLSSIFAPRSVAVIGASRDPGKVGHAIFRNVLEDFQGVVYPVNPNAPAIRGVRSYPSVLEIPDPLDLAIIIVPAASVRAVLDECGRKGVRGVVIISAGFRESGLAGRRREEEVVAAVQQYGFVLVGPNCLGVLNTDPGVRLNATFARAMPAAGNIAFLSQSGALTTAVLDYARARGIGFSKLVSLGNKADVTELDLLASLRDDPRTDVILLYLEELTDGHRFIGLCREITGEIAQPKPILAVKSGRTPAGARAVSSHTGSLAGSDKVYDAVFLQSGVLRVDSVEELFHYAVAFANQPLPSGRRLAIVTNAGGPGIMAADAAVRQGLELAAFAEGTKQALRLALPAEAAIDNPVDVVGDAQHDRYQAALRAVLRDPASDGAIVLLTPQAVTDIEQIAGVVAEEARAAQHHAAQGGGRKPVLTSFMGLVDVSGGVRVLEEAHIPHYGFPEDAVRAFAAMTRYAEWVRRPRTEVRVFPVDRGAAVEVVQEAPRGVFVRETLAFRLLEAYGFPLAAWAEAASAEEAVIRASAIGFPVALKILSPQIIHKVDVGGIRLNLTAPSEVRAAYEEMMTDIARRQPAAAVEGVIVQKMMPGVETILGINRDPQFGPILMFGLGGIYVEVFKDVTFRLAPIRELGAQRMVESIKAGQILRGVRGRPPADLDALLECIERLSQLAVDIPQIAELDINPLMVLPAGQGAAVVDARLRLLEETGVRGQESGVGKSAGTADA</sequence>